<dbReference type="Proteomes" id="UP000215086">
    <property type="component" value="Chromosome"/>
</dbReference>
<dbReference type="KEGG" id="ttf:THTE_2460"/>
<evidence type="ECO:0008006" key="4">
    <source>
        <dbReference type="Google" id="ProtNLM"/>
    </source>
</evidence>
<protein>
    <recommendedName>
        <fullName evidence="4">Cell division protein FtsQ</fullName>
    </recommendedName>
</protein>
<accession>A0A286RGK1</accession>
<keyword evidence="1" id="KW-0812">Transmembrane</keyword>
<sequence>MVRGLRWVAVWGFVGVVGFIATRVLWDGHRDELLADPRFHLVPEEIDVGSLPAWIHHDPRPEFLLNATQDGALSVADRDCLAKLVDGIQKHPWVSRVGRAEKRFPGVVVVQVEWRRPVAMVRVPGGLLPVDETGVLLPTRDFTPLEASRYPRIEGAESVPRGPAGTVWADPLIKQGASLAAHLLPVWVKYQFRSIMPLQEGSGTRGLEFQIVTREGSIIQWGEAGNGPQEDEKTARKLRWLEEYYREHGSFAGLDGPLVIDLRPAEPQIRAKEPVR</sequence>
<reference evidence="2 3" key="1">
    <citation type="journal article" name="Front. Microbiol.">
        <title>Sugar Metabolism of the First Thermophilic Planctomycete Thermogutta terrifontis: Comparative Genomic and Transcriptomic Approaches.</title>
        <authorList>
            <person name="Elcheninov A.G."/>
            <person name="Menzel P."/>
            <person name="Gudbergsdottir S.R."/>
            <person name="Slesarev A.I."/>
            <person name="Kadnikov V.V."/>
            <person name="Krogh A."/>
            <person name="Bonch-Osmolovskaya E.A."/>
            <person name="Peng X."/>
            <person name="Kublanov I.V."/>
        </authorList>
    </citation>
    <scope>NUCLEOTIDE SEQUENCE [LARGE SCALE GENOMIC DNA]</scope>
    <source>
        <strain evidence="2 3">R1</strain>
    </source>
</reference>
<evidence type="ECO:0000313" key="2">
    <source>
        <dbReference type="EMBL" id="ASV75062.1"/>
    </source>
</evidence>
<dbReference type="OrthoDB" id="287558at2"/>
<keyword evidence="3" id="KW-1185">Reference proteome</keyword>
<feature type="transmembrane region" description="Helical" evidence="1">
    <location>
        <begin position="7"/>
        <end position="26"/>
    </location>
</feature>
<dbReference type="EMBL" id="CP018477">
    <property type="protein sequence ID" value="ASV75062.1"/>
    <property type="molecule type" value="Genomic_DNA"/>
</dbReference>
<keyword evidence="1" id="KW-1133">Transmembrane helix</keyword>
<name>A0A286RGK1_9BACT</name>
<gene>
    <name evidence="2" type="ORF">THTE_2460</name>
</gene>
<dbReference type="AlphaFoldDB" id="A0A286RGK1"/>
<proteinExistence type="predicted"/>
<evidence type="ECO:0000256" key="1">
    <source>
        <dbReference type="SAM" id="Phobius"/>
    </source>
</evidence>
<organism evidence="2 3">
    <name type="scientific">Thermogutta terrifontis</name>
    <dbReference type="NCBI Taxonomy" id="1331910"/>
    <lineage>
        <taxon>Bacteria</taxon>
        <taxon>Pseudomonadati</taxon>
        <taxon>Planctomycetota</taxon>
        <taxon>Planctomycetia</taxon>
        <taxon>Pirellulales</taxon>
        <taxon>Thermoguttaceae</taxon>
        <taxon>Thermogutta</taxon>
    </lineage>
</organism>
<dbReference type="RefSeq" id="WP_157731998.1">
    <property type="nucleotide sequence ID" value="NZ_CP018477.1"/>
</dbReference>
<evidence type="ECO:0000313" key="3">
    <source>
        <dbReference type="Proteomes" id="UP000215086"/>
    </source>
</evidence>
<keyword evidence="1" id="KW-0472">Membrane</keyword>